<gene>
    <name evidence="2" type="ORF">ACFQKB_39105</name>
</gene>
<evidence type="ECO:0000259" key="1">
    <source>
        <dbReference type="PROSITE" id="PS51384"/>
    </source>
</evidence>
<protein>
    <submittedName>
        <fullName evidence="2">Siderophore-interacting protein</fullName>
    </submittedName>
</protein>
<dbReference type="Gene3D" id="2.40.30.10">
    <property type="entry name" value="Translation factors"/>
    <property type="match status" value="1"/>
</dbReference>
<dbReference type="Proteomes" id="UP001596380">
    <property type="component" value="Unassembled WGS sequence"/>
</dbReference>
<dbReference type="Gene3D" id="3.40.50.80">
    <property type="entry name" value="Nucleotide-binding domain of ferredoxin-NADP reductase (FNR) module"/>
    <property type="match status" value="1"/>
</dbReference>
<dbReference type="InterPro" id="IPR017938">
    <property type="entry name" value="Riboflavin_synthase-like_b-brl"/>
</dbReference>
<accession>A0ABW2CXW0</accession>
<dbReference type="RefSeq" id="WP_309240342.1">
    <property type="nucleotide sequence ID" value="NZ_JBHSXE010000001.1"/>
</dbReference>
<feature type="domain" description="FAD-binding FR-type" evidence="1">
    <location>
        <begin position="20"/>
        <end position="148"/>
    </location>
</feature>
<comment type="caution">
    <text evidence="2">The sequence shown here is derived from an EMBL/GenBank/DDBJ whole genome shotgun (WGS) entry which is preliminary data.</text>
</comment>
<dbReference type="InterPro" id="IPR039374">
    <property type="entry name" value="SIP_fam"/>
</dbReference>
<dbReference type="SUPFAM" id="SSF63380">
    <property type="entry name" value="Riboflavin synthase domain-like"/>
    <property type="match status" value="1"/>
</dbReference>
<dbReference type="InterPro" id="IPR039261">
    <property type="entry name" value="FNR_nucleotide-bd"/>
</dbReference>
<dbReference type="EMBL" id="JBHSXS010000043">
    <property type="protein sequence ID" value="MFC6885821.1"/>
    <property type="molecule type" value="Genomic_DNA"/>
</dbReference>
<name>A0ABW2CXW0_9ACTN</name>
<proteinExistence type="predicted"/>
<dbReference type="Pfam" id="PF04954">
    <property type="entry name" value="SIP"/>
    <property type="match status" value="1"/>
</dbReference>
<sequence>MKQGKYEHAMLPKLRKPETRKMITLEVRENVPLTANFRLITLGGPELEHLGPMGYDQVVRLFFPRPGQERLRMPSLSNEAWMAEILLLPKSRRPWVRNYTIRRARPEAGEVDIEFTLHDDGPASDWARRARPGDQAGIFDMGVSYLPPERARWQLLVGEESAVPAILAILEHAPASLAAEVFLEVPETADIRPDVVAPDGVNVHWLARDGAGGLPGALALDTVKRASLRPGPFYAWVAGESKMATGLRRHLVNDRGVPKSDIAFFGYWRHGRSSPG</sequence>
<dbReference type="CDD" id="cd06193">
    <property type="entry name" value="siderophore_interacting"/>
    <property type="match status" value="1"/>
</dbReference>
<dbReference type="PANTHER" id="PTHR30157">
    <property type="entry name" value="FERRIC REDUCTASE, NADPH-DEPENDENT"/>
    <property type="match status" value="1"/>
</dbReference>
<dbReference type="InterPro" id="IPR017927">
    <property type="entry name" value="FAD-bd_FR_type"/>
</dbReference>
<dbReference type="PANTHER" id="PTHR30157:SF0">
    <property type="entry name" value="NADPH-DEPENDENT FERRIC-CHELATE REDUCTASE"/>
    <property type="match status" value="1"/>
</dbReference>
<dbReference type="InterPro" id="IPR007037">
    <property type="entry name" value="SIP_rossman_dom"/>
</dbReference>
<dbReference type="Pfam" id="PF08021">
    <property type="entry name" value="FAD_binding_9"/>
    <property type="match status" value="1"/>
</dbReference>
<dbReference type="PROSITE" id="PS51384">
    <property type="entry name" value="FAD_FR"/>
    <property type="match status" value="1"/>
</dbReference>
<evidence type="ECO:0000313" key="2">
    <source>
        <dbReference type="EMBL" id="MFC6885821.1"/>
    </source>
</evidence>
<dbReference type="InterPro" id="IPR013113">
    <property type="entry name" value="SIP_FAD-bd"/>
</dbReference>
<keyword evidence="3" id="KW-1185">Reference proteome</keyword>
<evidence type="ECO:0000313" key="3">
    <source>
        <dbReference type="Proteomes" id="UP001596380"/>
    </source>
</evidence>
<reference evidence="3" key="1">
    <citation type="journal article" date="2019" name="Int. J. Syst. Evol. Microbiol.">
        <title>The Global Catalogue of Microorganisms (GCM) 10K type strain sequencing project: providing services to taxonomists for standard genome sequencing and annotation.</title>
        <authorList>
            <consortium name="The Broad Institute Genomics Platform"/>
            <consortium name="The Broad Institute Genome Sequencing Center for Infectious Disease"/>
            <person name="Wu L."/>
            <person name="Ma J."/>
        </authorList>
    </citation>
    <scope>NUCLEOTIDE SEQUENCE [LARGE SCALE GENOMIC DNA]</scope>
    <source>
        <strain evidence="3">JCM 3369</strain>
    </source>
</reference>
<organism evidence="2 3">
    <name type="scientific">Actinomadura yumaensis</name>
    <dbReference type="NCBI Taxonomy" id="111807"/>
    <lineage>
        <taxon>Bacteria</taxon>
        <taxon>Bacillati</taxon>
        <taxon>Actinomycetota</taxon>
        <taxon>Actinomycetes</taxon>
        <taxon>Streptosporangiales</taxon>
        <taxon>Thermomonosporaceae</taxon>
        <taxon>Actinomadura</taxon>
    </lineage>
</organism>